<gene>
    <name evidence="18" type="ORF">GDO54_009238</name>
</gene>
<keyword evidence="7" id="KW-0679">Respiratory chain</keyword>
<dbReference type="PANTHER" id="PTHR17097">
    <property type="entry name" value="NADH-UBIQUINONE OXIDOREDUCTASE KFYI SUBUNIT"/>
    <property type="match status" value="1"/>
</dbReference>
<comment type="subunit">
    <text evidence="4">Complex I is composed of 45 different subunits.</text>
</comment>
<dbReference type="AlphaFoldDB" id="A0AAV3AMB3"/>
<evidence type="ECO:0000256" key="1">
    <source>
        <dbReference type="ARBA" id="ARBA00003195"/>
    </source>
</evidence>
<comment type="caution">
    <text evidence="18">The sequence shown here is derived from an EMBL/GenBank/DDBJ whole genome shotgun (WGS) entry which is preliminary data.</text>
</comment>
<accession>A0AAV3AMB3</accession>
<keyword evidence="10" id="KW-0809">Transit peptide</keyword>
<reference evidence="18" key="1">
    <citation type="thesis" date="2020" institute="ProQuest LLC" country="789 East Eisenhower Parkway, Ann Arbor, MI, USA">
        <title>Comparative Genomics and Chromosome Evolution.</title>
        <authorList>
            <person name="Mudd A.B."/>
        </authorList>
    </citation>
    <scope>NUCLEOTIDE SEQUENCE</scope>
    <source>
        <strain evidence="18">1538</strain>
        <tissue evidence="18">Blood</tissue>
    </source>
</reference>
<evidence type="ECO:0000256" key="8">
    <source>
        <dbReference type="ARBA" id="ARBA00022692"/>
    </source>
</evidence>
<keyword evidence="13" id="KW-0496">Mitochondrion</keyword>
<keyword evidence="11" id="KW-0249">Electron transport</keyword>
<evidence type="ECO:0000256" key="15">
    <source>
        <dbReference type="ARBA" id="ARBA00030166"/>
    </source>
</evidence>
<dbReference type="EMBL" id="DYDO01000003">
    <property type="protein sequence ID" value="DBA28960.1"/>
    <property type="molecule type" value="Genomic_DNA"/>
</dbReference>
<keyword evidence="9" id="KW-0999">Mitochondrion inner membrane</keyword>
<comment type="similarity">
    <text evidence="3">Belongs to the complex I NDUFC1 subunit family.</text>
</comment>
<name>A0AAV3AMB3_PYXAD</name>
<evidence type="ECO:0000256" key="16">
    <source>
        <dbReference type="ARBA" id="ARBA00032841"/>
    </source>
</evidence>
<keyword evidence="14 17" id="KW-0472">Membrane</keyword>
<keyword evidence="19" id="KW-1185">Reference proteome</keyword>
<evidence type="ECO:0000256" key="5">
    <source>
        <dbReference type="ARBA" id="ARBA00016767"/>
    </source>
</evidence>
<evidence type="ECO:0000256" key="2">
    <source>
        <dbReference type="ARBA" id="ARBA00004434"/>
    </source>
</evidence>
<feature type="transmembrane region" description="Helical" evidence="17">
    <location>
        <begin position="35"/>
        <end position="53"/>
    </location>
</feature>
<evidence type="ECO:0000256" key="3">
    <source>
        <dbReference type="ARBA" id="ARBA00008713"/>
    </source>
</evidence>
<dbReference type="Pfam" id="PF15088">
    <property type="entry name" value="NADH_dh_m_C1"/>
    <property type="match status" value="1"/>
</dbReference>
<evidence type="ECO:0000256" key="13">
    <source>
        <dbReference type="ARBA" id="ARBA00023128"/>
    </source>
</evidence>
<evidence type="ECO:0000313" key="19">
    <source>
        <dbReference type="Proteomes" id="UP001181693"/>
    </source>
</evidence>
<dbReference type="GO" id="GO:0005743">
    <property type="term" value="C:mitochondrial inner membrane"/>
    <property type="evidence" value="ECO:0007669"/>
    <property type="project" value="UniProtKB-SubCell"/>
</dbReference>
<evidence type="ECO:0000256" key="9">
    <source>
        <dbReference type="ARBA" id="ARBA00022792"/>
    </source>
</evidence>
<keyword evidence="6" id="KW-0813">Transport</keyword>
<evidence type="ECO:0000256" key="11">
    <source>
        <dbReference type="ARBA" id="ARBA00022982"/>
    </source>
</evidence>
<organism evidence="18 19">
    <name type="scientific">Pyxicephalus adspersus</name>
    <name type="common">African bullfrog</name>
    <dbReference type="NCBI Taxonomy" id="30357"/>
    <lineage>
        <taxon>Eukaryota</taxon>
        <taxon>Metazoa</taxon>
        <taxon>Chordata</taxon>
        <taxon>Craniata</taxon>
        <taxon>Vertebrata</taxon>
        <taxon>Euteleostomi</taxon>
        <taxon>Amphibia</taxon>
        <taxon>Batrachia</taxon>
        <taxon>Anura</taxon>
        <taxon>Neobatrachia</taxon>
        <taxon>Ranoidea</taxon>
        <taxon>Pyxicephalidae</taxon>
        <taxon>Pyxicephalinae</taxon>
        <taxon>Pyxicephalus</taxon>
    </lineage>
</organism>
<dbReference type="Proteomes" id="UP001181693">
    <property type="component" value="Unassembled WGS sequence"/>
</dbReference>
<comment type="function">
    <text evidence="1">Accessory subunit of the mitochondrial membrane respiratory chain NADH dehydrogenase (Complex I), that is believed not to be involved in catalysis. Complex I functions in the transfer of electrons from NADH to the respiratory chain. The immediate electron acceptor for the enzyme is believed to be ubiquinone.</text>
</comment>
<dbReference type="InterPro" id="IPR026192">
    <property type="entry name" value="NDUFC1"/>
</dbReference>
<dbReference type="PANTHER" id="PTHR17097:SF0">
    <property type="entry name" value="NADH DEHYDROGENASE [UBIQUINONE] 1 SUBUNIT C1, MITOCHONDRIAL"/>
    <property type="match status" value="1"/>
</dbReference>
<evidence type="ECO:0000256" key="6">
    <source>
        <dbReference type="ARBA" id="ARBA00022448"/>
    </source>
</evidence>
<evidence type="ECO:0000256" key="14">
    <source>
        <dbReference type="ARBA" id="ARBA00023136"/>
    </source>
</evidence>
<evidence type="ECO:0000256" key="4">
    <source>
        <dbReference type="ARBA" id="ARBA00011533"/>
    </source>
</evidence>
<evidence type="ECO:0000256" key="17">
    <source>
        <dbReference type="SAM" id="Phobius"/>
    </source>
</evidence>
<protein>
    <recommendedName>
        <fullName evidence="5">NADH dehydrogenase [ubiquinone] 1 subunit C1, mitochondrial</fullName>
    </recommendedName>
    <alternativeName>
        <fullName evidence="15">Complex I-KFYI</fullName>
    </alternativeName>
    <alternativeName>
        <fullName evidence="16">NADH-ubiquinone oxidoreductase KFYI subunit</fullName>
    </alternativeName>
</protein>
<evidence type="ECO:0000313" key="18">
    <source>
        <dbReference type="EMBL" id="DBA28960.1"/>
    </source>
</evidence>
<evidence type="ECO:0000256" key="7">
    <source>
        <dbReference type="ARBA" id="ARBA00022660"/>
    </source>
</evidence>
<evidence type="ECO:0000256" key="10">
    <source>
        <dbReference type="ARBA" id="ARBA00022946"/>
    </source>
</evidence>
<dbReference type="GO" id="GO:0045271">
    <property type="term" value="C:respiratory chain complex I"/>
    <property type="evidence" value="ECO:0007669"/>
    <property type="project" value="InterPro"/>
</dbReference>
<proteinExistence type="inferred from homology"/>
<comment type="subcellular location">
    <subcellularLocation>
        <location evidence="2">Mitochondrion inner membrane</location>
        <topology evidence="2">Single-pass membrane protein</topology>
    </subcellularLocation>
</comment>
<evidence type="ECO:0000256" key="12">
    <source>
        <dbReference type="ARBA" id="ARBA00022989"/>
    </source>
</evidence>
<keyword evidence="12 17" id="KW-1133">Transmembrane helix</keyword>
<keyword evidence="8 17" id="KW-0812">Transmembrane</keyword>
<sequence>MLVSPVTKIVRGPVSRIFTRSMFTAKKHDPSQPNWLNVGLAFGTTVTLWALLFKQHSDDVAEYKKRNGLE</sequence>